<protein>
    <submittedName>
        <fullName evidence="13">CDP-diacylglycerol-phosphatidylglycerol phosphatidyltransferase</fullName>
    </submittedName>
</protein>
<evidence type="ECO:0000313" key="13">
    <source>
        <dbReference type="EMBL" id="REF34714.1"/>
    </source>
</evidence>
<feature type="transmembrane region" description="Helical" evidence="12">
    <location>
        <begin position="127"/>
        <end position="150"/>
    </location>
</feature>
<keyword evidence="10" id="KW-1208">Phospholipid metabolism</keyword>
<evidence type="ECO:0000256" key="7">
    <source>
        <dbReference type="ARBA" id="ARBA00023098"/>
    </source>
</evidence>
<evidence type="ECO:0000256" key="10">
    <source>
        <dbReference type="ARBA" id="ARBA00023264"/>
    </source>
</evidence>
<dbReference type="InterPro" id="IPR043130">
    <property type="entry name" value="CDP-OH_PTrfase_TM_dom"/>
</dbReference>
<dbReference type="UniPathway" id="UPA00085"/>
<dbReference type="Proteomes" id="UP000256485">
    <property type="component" value="Unassembled WGS sequence"/>
</dbReference>
<dbReference type="Pfam" id="PF01066">
    <property type="entry name" value="CDP-OH_P_transf"/>
    <property type="match status" value="1"/>
</dbReference>
<evidence type="ECO:0000256" key="2">
    <source>
        <dbReference type="ARBA" id="ARBA00010441"/>
    </source>
</evidence>
<dbReference type="GO" id="GO:0046474">
    <property type="term" value="P:glycerophospholipid biosynthetic process"/>
    <property type="evidence" value="ECO:0007669"/>
    <property type="project" value="TreeGrafter"/>
</dbReference>
<name>A0A3D9V972_THECX</name>
<evidence type="ECO:0000256" key="1">
    <source>
        <dbReference type="ARBA" id="ARBA00004141"/>
    </source>
</evidence>
<dbReference type="InterPro" id="IPR000462">
    <property type="entry name" value="CDP-OH_P_trans"/>
</dbReference>
<evidence type="ECO:0000256" key="6">
    <source>
        <dbReference type="ARBA" id="ARBA00022989"/>
    </source>
</evidence>
<accession>A0A3D9V972</accession>
<gene>
    <name evidence="13" type="ORF">DFJ64_0078</name>
</gene>
<organism evidence="13 14">
    <name type="scientific">Thermasporomyces composti</name>
    <dbReference type="NCBI Taxonomy" id="696763"/>
    <lineage>
        <taxon>Bacteria</taxon>
        <taxon>Bacillati</taxon>
        <taxon>Actinomycetota</taxon>
        <taxon>Actinomycetes</taxon>
        <taxon>Propionibacteriales</taxon>
        <taxon>Nocardioidaceae</taxon>
        <taxon>Thermasporomyces</taxon>
    </lineage>
</organism>
<comment type="caution">
    <text evidence="13">The sequence shown here is derived from an EMBL/GenBank/DDBJ whole genome shotgun (WGS) entry which is preliminary data.</text>
</comment>
<dbReference type="InterPro" id="IPR004570">
    <property type="entry name" value="Phosphatidylglycerol_P_synth"/>
</dbReference>
<feature type="transmembrane region" description="Helical" evidence="12">
    <location>
        <begin position="162"/>
        <end position="184"/>
    </location>
</feature>
<evidence type="ECO:0000256" key="3">
    <source>
        <dbReference type="ARBA" id="ARBA00022516"/>
    </source>
</evidence>
<comment type="subcellular location">
    <subcellularLocation>
        <location evidence="1">Membrane</location>
        <topology evidence="1">Multi-pass membrane protein</topology>
    </subcellularLocation>
</comment>
<dbReference type="Gene3D" id="1.20.120.1760">
    <property type="match status" value="1"/>
</dbReference>
<comment type="similarity">
    <text evidence="2 11">Belongs to the CDP-alcohol phosphatidyltransferase class-I family.</text>
</comment>
<keyword evidence="9" id="KW-0594">Phospholipid biosynthesis</keyword>
<evidence type="ECO:0000256" key="11">
    <source>
        <dbReference type="RuleBase" id="RU003750"/>
    </source>
</evidence>
<dbReference type="PIRSF" id="PIRSF000847">
    <property type="entry name" value="Phos_ph_gly_syn"/>
    <property type="match status" value="1"/>
</dbReference>
<keyword evidence="6 12" id="KW-1133">Transmembrane helix</keyword>
<dbReference type="PANTHER" id="PTHR14269">
    <property type="entry name" value="CDP-DIACYLGLYCEROL--GLYCEROL-3-PHOSPHATE 3-PHOSPHATIDYLTRANSFERASE-RELATED"/>
    <property type="match status" value="1"/>
</dbReference>
<dbReference type="InterPro" id="IPR048254">
    <property type="entry name" value="CDP_ALCOHOL_P_TRANSF_CS"/>
</dbReference>
<keyword evidence="3" id="KW-0444">Lipid biosynthesis</keyword>
<evidence type="ECO:0000256" key="8">
    <source>
        <dbReference type="ARBA" id="ARBA00023136"/>
    </source>
</evidence>
<keyword evidence="7" id="KW-0443">Lipid metabolism</keyword>
<feature type="transmembrane region" description="Helical" evidence="12">
    <location>
        <begin position="82"/>
        <end position="106"/>
    </location>
</feature>
<dbReference type="OrthoDB" id="9796672at2"/>
<dbReference type="EMBL" id="QTUC01000001">
    <property type="protein sequence ID" value="REF34714.1"/>
    <property type="molecule type" value="Genomic_DNA"/>
</dbReference>
<feature type="transmembrane region" description="Helical" evidence="12">
    <location>
        <begin position="13"/>
        <end position="36"/>
    </location>
</feature>
<evidence type="ECO:0000256" key="5">
    <source>
        <dbReference type="ARBA" id="ARBA00022692"/>
    </source>
</evidence>
<dbReference type="AlphaFoldDB" id="A0A3D9V972"/>
<sequence length="207" mass="22664">MAGRVETYSGERIFTLPNVLSFVRLAGVPLFLWLVLGPRADGWAVVVLAVSGLTDWFDGQLARRLGQVSTLGKLLDPLADRLYILAVLAGLLLRGIVPVWLVLLIVSREVVLGIQILVLRRHGYGPLPVHFLGKAATFCLLYAFPLLFLGHGEGGFPLAAKVAGWAFAIWGVGLYWWAGILYLAQARELLRRGTPTPPTVEGDRLRT</sequence>
<reference evidence="13 14" key="1">
    <citation type="submission" date="2018-08" db="EMBL/GenBank/DDBJ databases">
        <title>Sequencing the genomes of 1000 actinobacteria strains.</title>
        <authorList>
            <person name="Klenk H.-P."/>
        </authorList>
    </citation>
    <scope>NUCLEOTIDE SEQUENCE [LARGE SCALE GENOMIC DNA]</scope>
    <source>
        <strain evidence="13 14">DSM 22891</strain>
    </source>
</reference>
<keyword evidence="14" id="KW-1185">Reference proteome</keyword>
<proteinExistence type="inferred from homology"/>
<evidence type="ECO:0000256" key="4">
    <source>
        <dbReference type="ARBA" id="ARBA00022679"/>
    </source>
</evidence>
<dbReference type="GO" id="GO:0016020">
    <property type="term" value="C:membrane"/>
    <property type="evidence" value="ECO:0007669"/>
    <property type="project" value="UniProtKB-SubCell"/>
</dbReference>
<evidence type="ECO:0000313" key="14">
    <source>
        <dbReference type="Proteomes" id="UP000256485"/>
    </source>
</evidence>
<keyword evidence="4 11" id="KW-0808">Transferase</keyword>
<dbReference type="InterPro" id="IPR050324">
    <property type="entry name" value="CDP-alcohol_PTase-I"/>
</dbReference>
<keyword evidence="5 12" id="KW-0812">Transmembrane</keyword>
<dbReference type="PROSITE" id="PS00379">
    <property type="entry name" value="CDP_ALCOHOL_P_TRANSF"/>
    <property type="match status" value="1"/>
</dbReference>
<dbReference type="GO" id="GO:0008444">
    <property type="term" value="F:CDP-diacylglycerol-glycerol-3-phosphate 3-phosphatidyltransferase activity"/>
    <property type="evidence" value="ECO:0007669"/>
    <property type="project" value="InterPro"/>
</dbReference>
<keyword evidence="8 12" id="KW-0472">Membrane</keyword>
<evidence type="ECO:0000256" key="12">
    <source>
        <dbReference type="SAM" id="Phobius"/>
    </source>
</evidence>
<evidence type="ECO:0000256" key="9">
    <source>
        <dbReference type="ARBA" id="ARBA00023209"/>
    </source>
</evidence>
<dbReference type="PANTHER" id="PTHR14269:SF62">
    <property type="entry name" value="CDP-DIACYLGLYCEROL--GLYCEROL-3-PHOSPHATE 3-PHOSPHATIDYLTRANSFERASE 1, CHLOROPLASTIC"/>
    <property type="match status" value="1"/>
</dbReference>